<sequence>MGLFDDNKYVTSLKKEFAEKEEKDNAAMQAEEVDMAIEAMQGCADLASLQGIFGGAWKRCGESEKQRLQTAYENLKACFLQAIPDDEKEAA</sequence>
<organism evidence="1 2">
    <name type="scientific">Paludibacterium denitrificans</name>
    <dbReference type="NCBI Taxonomy" id="2675226"/>
    <lineage>
        <taxon>Bacteria</taxon>
        <taxon>Pseudomonadati</taxon>
        <taxon>Pseudomonadota</taxon>
        <taxon>Betaproteobacteria</taxon>
        <taxon>Neisseriales</taxon>
        <taxon>Chromobacteriaceae</taxon>
        <taxon>Paludibacterium</taxon>
    </lineage>
</organism>
<protein>
    <submittedName>
        <fullName evidence="1">Uncharacterized protein</fullName>
    </submittedName>
</protein>
<comment type="caution">
    <text evidence="1">The sequence shown here is derived from an EMBL/GenBank/DDBJ whole genome shotgun (WGS) entry which is preliminary data.</text>
</comment>
<evidence type="ECO:0000313" key="1">
    <source>
        <dbReference type="EMBL" id="MTD33994.1"/>
    </source>
</evidence>
<name>A0A844GH48_9NEIS</name>
<accession>A0A844GH48</accession>
<dbReference type="AlphaFoldDB" id="A0A844GH48"/>
<evidence type="ECO:0000313" key="2">
    <source>
        <dbReference type="Proteomes" id="UP000446658"/>
    </source>
</evidence>
<dbReference type="EMBL" id="WLYX01000001">
    <property type="protein sequence ID" value="MTD33994.1"/>
    <property type="molecule type" value="Genomic_DNA"/>
</dbReference>
<reference evidence="1 2" key="1">
    <citation type="submission" date="2019-11" db="EMBL/GenBank/DDBJ databases">
        <title>Draft genome sequence of Paludibacterium sp. dN18-1.</title>
        <authorList>
            <person name="Im W.-T."/>
        </authorList>
    </citation>
    <scope>NUCLEOTIDE SEQUENCE [LARGE SCALE GENOMIC DNA]</scope>
    <source>
        <strain evidence="2">dN 18-1</strain>
    </source>
</reference>
<dbReference type="RefSeq" id="WP_230371179.1">
    <property type="nucleotide sequence ID" value="NZ_WLYX01000001.1"/>
</dbReference>
<proteinExistence type="predicted"/>
<dbReference type="Proteomes" id="UP000446658">
    <property type="component" value="Unassembled WGS sequence"/>
</dbReference>
<keyword evidence="2" id="KW-1185">Reference proteome</keyword>
<gene>
    <name evidence="1" type="ORF">GKE73_16280</name>
</gene>